<evidence type="ECO:0000256" key="1">
    <source>
        <dbReference type="ARBA" id="ARBA00022860"/>
    </source>
</evidence>
<evidence type="ECO:0000256" key="3">
    <source>
        <dbReference type="SAM" id="MobiDB-lite"/>
    </source>
</evidence>
<dbReference type="PANTHER" id="PTHR32295">
    <property type="entry name" value="IQ-DOMAIN 5-RELATED"/>
    <property type="match status" value="1"/>
</dbReference>
<evidence type="ECO:0000256" key="2">
    <source>
        <dbReference type="ARBA" id="ARBA00024341"/>
    </source>
</evidence>
<protein>
    <submittedName>
        <fullName evidence="4">Uncharacterized protein</fullName>
    </submittedName>
</protein>
<name>A0A9Q0HIQ8_9MAGN</name>
<dbReference type="Proteomes" id="UP001141806">
    <property type="component" value="Unassembled WGS sequence"/>
</dbReference>
<keyword evidence="1" id="KW-0112">Calmodulin-binding</keyword>
<evidence type="ECO:0000313" key="5">
    <source>
        <dbReference type="Proteomes" id="UP001141806"/>
    </source>
</evidence>
<feature type="region of interest" description="Disordered" evidence="3">
    <location>
        <begin position="111"/>
        <end position="131"/>
    </location>
</feature>
<feature type="compositionally biased region" description="Basic and acidic residues" evidence="3">
    <location>
        <begin position="111"/>
        <end position="123"/>
    </location>
</feature>
<proteinExistence type="inferred from homology"/>
<gene>
    <name evidence="4" type="ORF">NE237_016901</name>
</gene>
<dbReference type="GO" id="GO:0005516">
    <property type="term" value="F:calmodulin binding"/>
    <property type="evidence" value="ECO:0007669"/>
    <property type="project" value="UniProtKB-KW"/>
</dbReference>
<accession>A0A9Q0HIQ8</accession>
<comment type="similarity">
    <text evidence="2">Belongs to the IQD family.</text>
</comment>
<comment type="caution">
    <text evidence="4">The sequence shown here is derived from an EMBL/GenBank/DDBJ whole genome shotgun (WGS) entry which is preliminary data.</text>
</comment>
<reference evidence="4" key="1">
    <citation type="journal article" date="2023" name="Plant J.">
        <title>The genome of the king protea, Protea cynaroides.</title>
        <authorList>
            <person name="Chang J."/>
            <person name="Duong T.A."/>
            <person name="Schoeman C."/>
            <person name="Ma X."/>
            <person name="Roodt D."/>
            <person name="Barker N."/>
            <person name="Li Z."/>
            <person name="Van de Peer Y."/>
            <person name="Mizrachi E."/>
        </authorList>
    </citation>
    <scope>NUCLEOTIDE SEQUENCE</scope>
    <source>
        <tissue evidence="4">Young leaves</tissue>
    </source>
</reference>
<organism evidence="4 5">
    <name type="scientific">Protea cynaroides</name>
    <dbReference type="NCBI Taxonomy" id="273540"/>
    <lineage>
        <taxon>Eukaryota</taxon>
        <taxon>Viridiplantae</taxon>
        <taxon>Streptophyta</taxon>
        <taxon>Embryophyta</taxon>
        <taxon>Tracheophyta</taxon>
        <taxon>Spermatophyta</taxon>
        <taxon>Magnoliopsida</taxon>
        <taxon>Proteales</taxon>
        <taxon>Proteaceae</taxon>
        <taxon>Protea</taxon>
    </lineage>
</organism>
<dbReference type="PANTHER" id="PTHR32295:SF154">
    <property type="entry name" value="PROTEIN IQ-DOMAIN 32"/>
    <property type="match status" value="1"/>
</dbReference>
<dbReference type="EMBL" id="JAMYWD010000007">
    <property type="protein sequence ID" value="KAJ4965052.1"/>
    <property type="molecule type" value="Genomic_DNA"/>
</dbReference>
<evidence type="ECO:0000313" key="4">
    <source>
        <dbReference type="EMBL" id="KAJ4965052.1"/>
    </source>
</evidence>
<dbReference type="AlphaFoldDB" id="A0A9Q0HIQ8"/>
<sequence>MPDTFCSIVLLARDNGLWGLQGKQPSLLHLRSTNQRFSATTKERNLLKLKNVVKLQAAVCGHLVPRQAVVTLSRVQAIVKVQALVCARCAQLKSGPIRSIGMDIDHVMEVSKSKGQGSKEKKNAKGKGQQMRLTETMDNTLIDLLVEEVAKGINVTRLLQVQHSHLFPRH</sequence>
<keyword evidence="5" id="KW-1185">Reference proteome</keyword>